<name>A0A165D9A6_9APHY</name>
<proteinExistence type="predicted"/>
<sequence length="76" mass="8135">MRVHAMSAQAISYTLFVLRRAQTGYLLLGSVAMLPLVHPRTIQEACNSSRCTPMATKAKKTSACGSEIGLIRGIVG</sequence>
<dbReference type="AlphaFoldDB" id="A0A165D9A6"/>
<dbReference type="EMBL" id="KV427637">
    <property type="protein sequence ID" value="KZT04372.1"/>
    <property type="molecule type" value="Genomic_DNA"/>
</dbReference>
<protein>
    <submittedName>
        <fullName evidence="1">Uncharacterized protein</fullName>
    </submittedName>
</protein>
<dbReference type="GeneID" id="63826422"/>
<keyword evidence="2" id="KW-1185">Reference proteome</keyword>
<gene>
    <name evidence="1" type="ORF">LAESUDRAFT_728215</name>
</gene>
<organism evidence="1 2">
    <name type="scientific">Laetiporus sulphureus 93-53</name>
    <dbReference type="NCBI Taxonomy" id="1314785"/>
    <lineage>
        <taxon>Eukaryota</taxon>
        <taxon>Fungi</taxon>
        <taxon>Dikarya</taxon>
        <taxon>Basidiomycota</taxon>
        <taxon>Agaricomycotina</taxon>
        <taxon>Agaricomycetes</taxon>
        <taxon>Polyporales</taxon>
        <taxon>Laetiporus</taxon>
    </lineage>
</organism>
<dbReference type="InParanoid" id="A0A165D9A6"/>
<evidence type="ECO:0000313" key="2">
    <source>
        <dbReference type="Proteomes" id="UP000076871"/>
    </source>
</evidence>
<reference evidence="1 2" key="1">
    <citation type="journal article" date="2016" name="Mol. Biol. Evol.">
        <title>Comparative Genomics of Early-Diverging Mushroom-Forming Fungi Provides Insights into the Origins of Lignocellulose Decay Capabilities.</title>
        <authorList>
            <person name="Nagy L.G."/>
            <person name="Riley R."/>
            <person name="Tritt A."/>
            <person name="Adam C."/>
            <person name="Daum C."/>
            <person name="Floudas D."/>
            <person name="Sun H."/>
            <person name="Yadav J.S."/>
            <person name="Pangilinan J."/>
            <person name="Larsson K.H."/>
            <person name="Matsuura K."/>
            <person name="Barry K."/>
            <person name="Labutti K."/>
            <person name="Kuo R."/>
            <person name="Ohm R.A."/>
            <person name="Bhattacharya S.S."/>
            <person name="Shirouzu T."/>
            <person name="Yoshinaga Y."/>
            <person name="Martin F.M."/>
            <person name="Grigoriev I.V."/>
            <person name="Hibbett D.S."/>
        </authorList>
    </citation>
    <scope>NUCLEOTIDE SEQUENCE [LARGE SCALE GENOMIC DNA]</scope>
    <source>
        <strain evidence="1 2">93-53</strain>
    </source>
</reference>
<dbReference type="RefSeq" id="XP_040762112.1">
    <property type="nucleotide sequence ID" value="XM_040909393.1"/>
</dbReference>
<feature type="non-terminal residue" evidence="1">
    <location>
        <position position="1"/>
    </location>
</feature>
<accession>A0A165D9A6</accession>
<dbReference type="Proteomes" id="UP000076871">
    <property type="component" value="Unassembled WGS sequence"/>
</dbReference>
<evidence type="ECO:0000313" key="1">
    <source>
        <dbReference type="EMBL" id="KZT04372.1"/>
    </source>
</evidence>